<dbReference type="InterPro" id="IPR011701">
    <property type="entry name" value="MFS"/>
</dbReference>
<dbReference type="Gene3D" id="1.20.1250.20">
    <property type="entry name" value="MFS general substrate transporter like domains"/>
    <property type="match status" value="2"/>
</dbReference>
<dbReference type="PROSITE" id="PS50850">
    <property type="entry name" value="MFS"/>
    <property type="match status" value="1"/>
</dbReference>
<reference evidence="9 10" key="1">
    <citation type="journal article" date="2016" name="Genome Announc.">
        <title>Complete genome sequence of the hyperthermophilic and piezophilic archaeon Thermococcus barophilus Ch5, capable of growth at the expense of hydrogenogenesis from carbon monoxide and formate.</title>
        <authorList>
            <person name="Oger P."/>
            <person name="Sokolova T.G."/>
            <person name="Kozhevnikova D.A."/>
            <person name="Taranov E.A."/>
            <person name="Vannier P."/>
            <person name="Lee H.S."/>
            <person name="Kwon K.K."/>
            <person name="Kang S.G."/>
            <person name="Lee J.H."/>
            <person name="Bonch-Osmolovskaya E.A."/>
            <person name="Lebedinsky A.V."/>
        </authorList>
    </citation>
    <scope>NUCLEOTIDE SEQUENCE [LARGE SCALE GENOMIC DNA]</scope>
    <source>
        <strain evidence="10">Ch5</strain>
    </source>
</reference>
<evidence type="ECO:0000259" key="8">
    <source>
        <dbReference type="PROSITE" id="PS50850"/>
    </source>
</evidence>
<protein>
    <recommendedName>
        <fullName evidence="8">Major facilitator superfamily (MFS) profile domain-containing protein</fullName>
    </recommendedName>
</protein>
<evidence type="ECO:0000256" key="4">
    <source>
        <dbReference type="ARBA" id="ARBA00022692"/>
    </source>
</evidence>
<feature type="transmembrane region" description="Helical" evidence="7">
    <location>
        <begin position="174"/>
        <end position="196"/>
    </location>
</feature>
<dbReference type="GO" id="GO:0022857">
    <property type="term" value="F:transmembrane transporter activity"/>
    <property type="evidence" value="ECO:0007669"/>
    <property type="project" value="InterPro"/>
</dbReference>
<gene>
    <name evidence="9" type="ORF">TBCH5v1_1491</name>
</gene>
<sequence>MYIQYFLLDLGISKTQIGLIFTLALLMRAFGNIIGGKIADLLGYKRTLLVGYTIYAFPPLLFLLHNALLASLVYPLMSLGSGIGTPAKSLFIVEQTQRRKGLTYMLVQRVLPSIPPALTAPVGAKLYEMGKYDVAVFMGFFGLLISLLLLVFLKDTKRERAQDSFSFNLLRSKPFTIIVFLYSFDAFSTEAVQWIVPLYLRELGYSVLDYGFLISAQTLIIAFGGTFAGIFVDRFEPVNALGLSYLVVAMSLLAFSLGKGWILALAYLLWKTFGMIGFAALPLLIERYFSDIKASAFGTINAMTTLISIPAPSFGGVLLRFGVGVPFIFKATTNFVCFIWVKISLNES</sequence>
<evidence type="ECO:0000256" key="5">
    <source>
        <dbReference type="ARBA" id="ARBA00022989"/>
    </source>
</evidence>
<dbReference type="Proteomes" id="UP000066042">
    <property type="component" value="Chromosome"/>
</dbReference>
<feature type="transmembrane region" description="Helical" evidence="7">
    <location>
        <begin position="6"/>
        <end position="27"/>
    </location>
</feature>
<evidence type="ECO:0000256" key="6">
    <source>
        <dbReference type="ARBA" id="ARBA00023136"/>
    </source>
</evidence>
<feature type="transmembrane region" description="Helical" evidence="7">
    <location>
        <begin position="261"/>
        <end position="285"/>
    </location>
</feature>
<dbReference type="EMBL" id="CP013050">
    <property type="protein sequence ID" value="ALM75408.1"/>
    <property type="molecule type" value="Genomic_DNA"/>
</dbReference>
<dbReference type="InterPro" id="IPR050171">
    <property type="entry name" value="MFS_Transporters"/>
</dbReference>
<organism evidence="9 10">
    <name type="scientific">Thermococcus barophilus</name>
    <dbReference type="NCBI Taxonomy" id="55802"/>
    <lineage>
        <taxon>Archaea</taxon>
        <taxon>Methanobacteriati</taxon>
        <taxon>Methanobacteriota</taxon>
        <taxon>Thermococci</taxon>
        <taxon>Thermococcales</taxon>
        <taxon>Thermococcaceae</taxon>
        <taxon>Thermococcus</taxon>
    </lineage>
</organism>
<feature type="transmembrane region" description="Helical" evidence="7">
    <location>
        <begin position="292"/>
        <end position="311"/>
    </location>
</feature>
<keyword evidence="3" id="KW-1003">Cell membrane</keyword>
<dbReference type="SUPFAM" id="SSF103473">
    <property type="entry name" value="MFS general substrate transporter"/>
    <property type="match status" value="1"/>
</dbReference>
<keyword evidence="4 7" id="KW-0812">Transmembrane</keyword>
<feature type="transmembrane region" description="Helical" evidence="7">
    <location>
        <begin position="317"/>
        <end position="341"/>
    </location>
</feature>
<keyword evidence="2" id="KW-0813">Transport</keyword>
<proteinExistence type="predicted"/>
<dbReference type="Pfam" id="PF07690">
    <property type="entry name" value="MFS_1"/>
    <property type="match status" value="1"/>
</dbReference>
<feature type="domain" description="Major facilitator superfamily (MFS) profile" evidence="8">
    <location>
        <begin position="1"/>
        <end position="348"/>
    </location>
</feature>
<dbReference type="GO" id="GO:0005886">
    <property type="term" value="C:plasma membrane"/>
    <property type="evidence" value="ECO:0007669"/>
    <property type="project" value="UniProtKB-SubCell"/>
</dbReference>
<dbReference type="AlphaFoldDB" id="A0A0S1XCG9"/>
<feature type="transmembrane region" description="Helical" evidence="7">
    <location>
        <begin position="134"/>
        <end position="153"/>
    </location>
</feature>
<comment type="subcellular location">
    <subcellularLocation>
        <location evidence="1">Cell membrane</location>
        <topology evidence="1">Multi-pass membrane protein</topology>
    </subcellularLocation>
</comment>
<feature type="transmembrane region" description="Helical" evidence="7">
    <location>
        <begin position="48"/>
        <end position="74"/>
    </location>
</feature>
<dbReference type="InterPro" id="IPR036259">
    <property type="entry name" value="MFS_trans_sf"/>
</dbReference>
<evidence type="ECO:0000256" key="2">
    <source>
        <dbReference type="ARBA" id="ARBA00022448"/>
    </source>
</evidence>
<dbReference type="InterPro" id="IPR020846">
    <property type="entry name" value="MFS_dom"/>
</dbReference>
<evidence type="ECO:0000313" key="10">
    <source>
        <dbReference type="Proteomes" id="UP000066042"/>
    </source>
</evidence>
<evidence type="ECO:0000256" key="7">
    <source>
        <dbReference type="SAM" id="Phobius"/>
    </source>
</evidence>
<name>A0A0S1XCG9_THEBA</name>
<dbReference type="PANTHER" id="PTHR23517:SF3">
    <property type="entry name" value="INTEGRAL MEMBRANE TRANSPORT PROTEIN"/>
    <property type="match status" value="1"/>
</dbReference>
<keyword evidence="6 7" id="KW-0472">Membrane</keyword>
<feature type="transmembrane region" description="Helical" evidence="7">
    <location>
        <begin position="238"/>
        <end position="255"/>
    </location>
</feature>
<dbReference type="PATRIC" id="fig|55802.8.peg.1471"/>
<feature type="transmembrane region" description="Helical" evidence="7">
    <location>
        <begin position="208"/>
        <end position="231"/>
    </location>
</feature>
<dbReference type="PANTHER" id="PTHR23517">
    <property type="entry name" value="RESISTANCE PROTEIN MDTM, PUTATIVE-RELATED-RELATED"/>
    <property type="match status" value="1"/>
</dbReference>
<keyword evidence="5 7" id="KW-1133">Transmembrane helix</keyword>
<evidence type="ECO:0000313" key="9">
    <source>
        <dbReference type="EMBL" id="ALM75408.1"/>
    </source>
</evidence>
<accession>A0A0S1XCG9</accession>
<evidence type="ECO:0000256" key="1">
    <source>
        <dbReference type="ARBA" id="ARBA00004651"/>
    </source>
</evidence>
<evidence type="ECO:0000256" key="3">
    <source>
        <dbReference type="ARBA" id="ARBA00022475"/>
    </source>
</evidence>